<protein>
    <submittedName>
        <fullName evidence="2">Uncharacterized protein</fullName>
    </submittedName>
</protein>
<dbReference type="STRING" id="1520.LF65_00298"/>
<evidence type="ECO:0000313" key="2">
    <source>
        <dbReference type="EMBL" id="AJG96972.1"/>
    </source>
</evidence>
<organism evidence="2 3">
    <name type="scientific">Clostridium beijerinckii</name>
    <name type="common">Clostridium MP</name>
    <dbReference type="NCBI Taxonomy" id="1520"/>
    <lineage>
        <taxon>Bacteria</taxon>
        <taxon>Bacillati</taxon>
        <taxon>Bacillota</taxon>
        <taxon>Clostridia</taxon>
        <taxon>Eubacteriales</taxon>
        <taxon>Clostridiaceae</taxon>
        <taxon>Clostridium</taxon>
    </lineage>
</organism>
<feature type="signal peptide" evidence="1">
    <location>
        <begin position="1"/>
        <end position="24"/>
    </location>
</feature>
<dbReference type="OrthoDB" id="9886713at2"/>
<dbReference type="Proteomes" id="UP000031866">
    <property type="component" value="Chromosome"/>
</dbReference>
<evidence type="ECO:0000256" key="1">
    <source>
        <dbReference type="SAM" id="SignalP"/>
    </source>
</evidence>
<feature type="chain" id="PRO_5039593915" evidence="1">
    <location>
        <begin position="25"/>
        <end position="141"/>
    </location>
</feature>
<dbReference type="KEGG" id="cbei:LF65_00298"/>
<accession>A0A0B5QG67</accession>
<name>A0A0B5QG67_CLOBE</name>
<dbReference type="RefSeq" id="WP_041893588.1">
    <property type="nucleotide sequence ID" value="NZ_CP010086.2"/>
</dbReference>
<dbReference type="EMBL" id="CP010086">
    <property type="protein sequence ID" value="AJG96972.1"/>
    <property type="molecule type" value="Genomic_DNA"/>
</dbReference>
<keyword evidence="1" id="KW-0732">Signal</keyword>
<sequence>MKKNLIAKITLGALLCASIIPAAASSHYKTLKLNSSNAILQPHQQVTDMGYRVKNHDDKEVAILAKSMQNTTKVDMRALDANKNVILDWKKIDTYAYWQNWSIDPVDGTVIQKGSSIDMQLRDHYDHKNTSYITDGELDYQ</sequence>
<proteinExistence type="predicted"/>
<evidence type="ECO:0000313" key="3">
    <source>
        <dbReference type="Proteomes" id="UP000031866"/>
    </source>
</evidence>
<dbReference type="AlphaFoldDB" id="A0A0B5QG67"/>
<reference evidence="3" key="1">
    <citation type="submission" date="2014-12" db="EMBL/GenBank/DDBJ databases">
        <title>Genome sequence of Clostridium beijerinckii strain 59B.</title>
        <authorList>
            <person name="Little G.T."/>
            <person name="Minton N.P."/>
        </authorList>
    </citation>
    <scope>NUCLEOTIDE SEQUENCE [LARGE SCALE GENOMIC DNA]</scope>
    <source>
        <strain evidence="3">59B</strain>
    </source>
</reference>
<gene>
    <name evidence="2" type="ORF">LF65_00298</name>
</gene>